<dbReference type="Pfam" id="PF04326">
    <property type="entry name" value="SLFN_AlbA_2"/>
    <property type="match status" value="1"/>
</dbReference>
<sequence length="515" mass="54907">MRISPALLMTPGRYRLVQWTIALGTLLLAVALGLCARELGRNAERSGLLLTLDGLEARLALISSSMAETVFLSRHVAAAEGEPLTTRGLDRLYRPVVSRLRFIDSVLVTRGSETLLHLRRDGGRVVSLPQETVPFAVEIASRLALRPPTRPDVPDGPDALAVPQGLGSVHKGDGDLLWSPGPAGGQAKRVFASLRLPDDNGRPVVATFGVDLSGLDDPLRTTSGEESGVIIFGYGDTLVGALGPGGFTAPRDGLLQGVAGAAAEAFAASGRDYLEVVEFAWEGKSWRGVFDKLALIDRTSFVGYAVPRGKAQGSLGWGPDLLWALSGVSVVIGVFALLALALVRRRMRAGLLTVGLDRPLAEADVLAVIRAGEREDVEFKSTLRVNLYSGKADKRIELACLKTIAAFLNSKGGVLLVGVEDTGAVLGTEADGFPSRDRLLLHFVNLFNQHIGAEHARFVSAQAVNVEDRVVLAVTCRKAETPVIVKSGEDEHYFVRVGPATNELSLSQVVALLRK</sequence>
<keyword evidence="1" id="KW-0472">Membrane</keyword>
<dbReference type="Proteomes" id="UP000198324">
    <property type="component" value="Unassembled WGS sequence"/>
</dbReference>
<reference evidence="3 4" key="1">
    <citation type="submission" date="2017-06" db="EMBL/GenBank/DDBJ databases">
        <authorList>
            <person name="Kim H.J."/>
            <person name="Triplett B.A."/>
        </authorList>
    </citation>
    <scope>NUCLEOTIDE SEQUENCE [LARGE SCALE GENOMIC DNA]</scope>
    <source>
        <strain evidence="3 4">DSM 13116</strain>
    </source>
</reference>
<dbReference type="OrthoDB" id="9798761at2"/>
<keyword evidence="4" id="KW-1185">Reference proteome</keyword>
<name>A0A238ZC96_9BACT</name>
<dbReference type="Gene3D" id="3.30.950.30">
    <property type="entry name" value="Schlafen, AAA domain"/>
    <property type="match status" value="1"/>
</dbReference>
<accession>A0A238ZC96</accession>
<dbReference type="AlphaFoldDB" id="A0A238ZC96"/>
<evidence type="ECO:0000256" key="1">
    <source>
        <dbReference type="SAM" id="Phobius"/>
    </source>
</evidence>
<keyword evidence="1" id="KW-1133">Transmembrane helix</keyword>
<keyword evidence="1" id="KW-0812">Transmembrane</keyword>
<organism evidence="3 4">
    <name type="scientific">Humidesulfovibrio mexicanus</name>
    <dbReference type="NCBI Taxonomy" id="147047"/>
    <lineage>
        <taxon>Bacteria</taxon>
        <taxon>Pseudomonadati</taxon>
        <taxon>Thermodesulfobacteriota</taxon>
        <taxon>Desulfovibrionia</taxon>
        <taxon>Desulfovibrionales</taxon>
        <taxon>Desulfovibrionaceae</taxon>
        <taxon>Humidesulfovibrio</taxon>
    </lineage>
</organism>
<gene>
    <name evidence="3" type="ORF">SAMN04488503_1381</name>
</gene>
<keyword evidence="3" id="KW-0238">DNA-binding</keyword>
<evidence type="ECO:0000313" key="3">
    <source>
        <dbReference type="EMBL" id="SNR80334.1"/>
    </source>
</evidence>
<protein>
    <submittedName>
        <fullName evidence="3">Putative DNA-binding domain-containing protein</fullName>
    </submittedName>
</protein>
<proteinExistence type="predicted"/>
<dbReference type="InterPro" id="IPR007421">
    <property type="entry name" value="Schlafen_AlbA_2_dom"/>
</dbReference>
<dbReference type="GO" id="GO:0003677">
    <property type="term" value="F:DNA binding"/>
    <property type="evidence" value="ECO:0007669"/>
    <property type="project" value="UniProtKB-KW"/>
</dbReference>
<dbReference type="InterPro" id="IPR038461">
    <property type="entry name" value="Schlafen_AlbA_2_dom_sf"/>
</dbReference>
<evidence type="ECO:0000259" key="2">
    <source>
        <dbReference type="Pfam" id="PF04326"/>
    </source>
</evidence>
<feature type="domain" description="Schlafen AlbA-2" evidence="2">
    <location>
        <begin position="373"/>
        <end position="504"/>
    </location>
</feature>
<feature type="transmembrane region" description="Helical" evidence="1">
    <location>
        <begin position="321"/>
        <end position="343"/>
    </location>
</feature>
<evidence type="ECO:0000313" key="4">
    <source>
        <dbReference type="Proteomes" id="UP000198324"/>
    </source>
</evidence>
<dbReference type="EMBL" id="FZOC01000002">
    <property type="protein sequence ID" value="SNR80334.1"/>
    <property type="molecule type" value="Genomic_DNA"/>
</dbReference>